<dbReference type="PANTHER" id="PTHR43828">
    <property type="entry name" value="ASPARAGINASE"/>
    <property type="match status" value="1"/>
</dbReference>
<evidence type="ECO:0000256" key="1">
    <source>
        <dbReference type="SAM" id="MobiDB-lite"/>
    </source>
</evidence>
<dbReference type="PROSITE" id="PS51299">
    <property type="entry name" value="HTH_APSES"/>
    <property type="match status" value="1"/>
</dbReference>
<accession>A0A1J7IWE2</accession>
<evidence type="ECO:0000313" key="3">
    <source>
        <dbReference type="EMBL" id="OIW31621.1"/>
    </source>
</evidence>
<dbReference type="OrthoDB" id="5562739at2759"/>
<dbReference type="GO" id="GO:0000981">
    <property type="term" value="F:DNA-binding transcription factor activity, RNA polymerase II-specific"/>
    <property type="evidence" value="ECO:0007669"/>
    <property type="project" value="UniProtKB-ARBA"/>
</dbReference>
<dbReference type="InterPro" id="IPR003163">
    <property type="entry name" value="Tscrpt_reg_HTH_APSES-type"/>
</dbReference>
<feature type="compositionally biased region" description="Polar residues" evidence="1">
    <location>
        <begin position="334"/>
        <end position="369"/>
    </location>
</feature>
<dbReference type="SUPFAM" id="SSF54616">
    <property type="entry name" value="DNA-binding domain of Mlu1-box binding protein MBP1"/>
    <property type="match status" value="1"/>
</dbReference>
<dbReference type="AlphaFoldDB" id="A0A1J7IWE2"/>
<protein>
    <recommendedName>
        <fullName evidence="2">HTH APSES-type domain-containing protein</fullName>
    </recommendedName>
</protein>
<gene>
    <name evidence="3" type="ORF">CONLIGDRAFT_233262</name>
</gene>
<feature type="region of interest" description="Disordered" evidence="1">
    <location>
        <begin position="264"/>
        <end position="371"/>
    </location>
</feature>
<feature type="region of interest" description="Disordered" evidence="1">
    <location>
        <begin position="573"/>
        <end position="592"/>
    </location>
</feature>
<feature type="compositionally biased region" description="Polar residues" evidence="1">
    <location>
        <begin position="287"/>
        <end position="296"/>
    </location>
</feature>
<sequence length="592" mass="65774">MISLASLLNPLPPGPAAGSHLRSPPGSSSPEFTFLGSSSVPTRPPMNESQKMPKDIPGFSKSKVKGTVKFYPFEDLDEESLREVRRFRVTPFGSIRNNCRHIPYNSGKKDFFEKTGRESFEVFQYTFRLPNDEIEYTVMWDYNVGLVRMTPFFKCCNYPKTTPAKMLNMNPGLRDITHSITGGSIMAQGYWMPFSCAKAVCATFCHHIAGALIPIFGPQFPSDCVHPDTPDHGRMCIDPVVVAEATLEADGFRRLYAEQASLVAPLSPRQSHPRRHNNSQDRIHRPYNSSSPYQSRQHFRGRDLPDSPYNTDTEEYDRFSGPETALRHADLYRSGQSRYTHTPVPTSRGGQTAASTSTGWTPSNNQNQHTRYRPTDRHVFHGEQPRDQQHDHANPFLSALPRLPEHTPQSSPSQPRHYLPAVQPRHCNAPAAQLLLAGSQYITSAAPPTPVMSPKRPRAAFESTDTDLECDGGECHVGSSPATSCARHGLRDGEGAYHLYRHQHSRSDLQLPPIGVSVTATVAERNAALLLMNLSIPEGRDSINTADGSEKQTEKKAGGSLPGVTLFNQVLTGFKPSHDDRPAKKQRRTISI</sequence>
<keyword evidence="4" id="KW-1185">Reference proteome</keyword>
<dbReference type="EMBL" id="KV875095">
    <property type="protein sequence ID" value="OIW31621.1"/>
    <property type="molecule type" value="Genomic_DNA"/>
</dbReference>
<dbReference type="Gene3D" id="3.10.260.10">
    <property type="entry name" value="Transcription regulator HTH, APSES-type DNA-binding domain"/>
    <property type="match status" value="1"/>
</dbReference>
<feature type="compositionally biased region" description="Basic and acidic residues" evidence="1">
    <location>
        <begin position="548"/>
        <end position="557"/>
    </location>
</feature>
<reference evidence="3 4" key="1">
    <citation type="submission" date="2016-10" db="EMBL/GenBank/DDBJ databases">
        <title>Draft genome sequence of Coniochaeta ligniaria NRRL30616, a lignocellulolytic fungus for bioabatement of inhibitors in plant biomass hydrolysates.</title>
        <authorList>
            <consortium name="DOE Joint Genome Institute"/>
            <person name="Jimenez D.J."/>
            <person name="Hector R.E."/>
            <person name="Riley R."/>
            <person name="Sun H."/>
            <person name="Grigoriev I.V."/>
            <person name="Van Elsas J.D."/>
            <person name="Nichols N.N."/>
        </authorList>
    </citation>
    <scope>NUCLEOTIDE SEQUENCE [LARGE SCALE GENOMIC DNA]</scope>
    <source>
        <strain evidence="3 4">NRRL 30616</strain>
    </source>
</reference>
<dbReference type="InterPro" id="IPR051642">
    <property type="entry name" value="SWI6-like"/>
</dbReference>
<dbReference type="GO" id="GO:0003677">
    <property type="term" value="F:DNA binding"/>
    <property type="evidence" value="ECO:0007669"/>
    <property type="project" value="InterPro"/>
</dbReference>
<dbReference type="Proteomes" id="UP000182658">
    <property type="component" value="Unassembled WGS sequence"/>
</dbReference>
<feature type="region of interest" description="Disordered" evidence="1">
    <location>
        <begin position="13"/>
        <end position="60"/>
    </location>
</feature>
<dbReference type="GO" id="GO:0033309">
    <property type="term" value="C:SBF transcription complex"/>
    <property type="evidence" value="ECO:0007669"/>
    <property type="project" value="TreeGrafter"/>
</dbReference>
<dbReference type="InterPro" id="IPR036887">
    <property type="entry name" value="HTH_APSES_sf"/>
</dbReference>
<feature type="domain" description="HTH APSES-type" evidence="2">
    <location>
        <begin position="109"/>
        <end position="227"/>
    </location>
</feature>
<feature type="compositionally biased region" description="Basic and acidic residues" evidence="1">
    <location>
        <begin position="316"/>
        <end position="331"/>
    </location>
</feature>
<organism evidence="3 4">
    <name type="scientific">Coniochaeta ligniaria NRRL 30616</name>
    <dbReference type="NCBI Taxonomy" id="1408157"/>
    <lineage>
        <taxon>Eukaryota</taxon>
        <taxon>Fungi</taxon>
        <taxon>Dikarya</taxon>
        <taxon>Ascomycota</taxon>
        <taxon>Pezizomycotina</taxon>
        <taxon>Sordariomycetes</taxon>
        <taxon>Sordariomycetidae</taxon>
        <taxon>Coniochaetales</taxon>
        <taxon>Coniochaetaceae</taxon>
        <taxon>Coniochaeta</taxon>
    </lineage>
</organism>
<evidence type="ECO:0000259" key="2">
    <source>
        <dbReference type="PROSITE" id="PS51299"/>
    </source>
</evidence>
<dbReference type="GO" id="GO:0030907">
    <property type="term" value="C:MBF transcription complex"/>
    <property type="evidence" value="ECO:0007669"/>
    <property type="project" value="TreeGrafter"/>
</dbReference>
<evidence type="ECO:0000313" key="4">
    <source>
        <dbReference type="Proteomes" id="UP000182658"/>
    </source>
</evidence>
<dbReference type="PANTHER" id="PTHR43828:SF5">
    <property type="entry name" value="TRANSCRIPTIONAL REPRESSOR XBP1"/>
    <property type="match status" value="1"/>
</dbReference>
<dbReference type="InParanoid" id="A0A1J7IWE2"/>
<dbReference type="STRING" id="1408157.A0A1J7IWE2"/>
<proteinExistence type="predicted"/>
<feature type="compositionally biased region" description="Polar residues" evidence="1">
    <location>
        <begin position="25"/>
        <end position="41"/>
    </location>
</feature>
<name>A0A1J7IWE2_9PEZI</name>
<feature type="region of interest" description="Disordered" evidence="1">
    <location>
        <begin position="539"/>
        <end position="562"/>
    </location>
</feature>